<dbReference type="Proteomes" id="UP001154282">
    <property type="component" value="Unassembled WGS sequence"/>
</dbReference>
<evidence type="ECO:0000256" key="1">
    <source>
        <dbReference type="SAM" id="MobiDB-lite"/>
    </source>
</evidence>
<proteinExistence type="predicted"/>
<keyword evidence="3" id="KW-1185">Reference proteome</keyword>
<sequence length="135" mass="14804">MTSWVAPPPRFSHPAATPLAVPTTGDENMELIQNWVETKVARENPVKNLTRMNETVEETMGVKNTAGTVIRTREAEASRGPTRSQAVPITMRAKAAPVTEAMPPYPISTQFWMIGSKGGAAKVETKQAKKETQER</sequence>
<dbReference type="EMBL" id="CAMGYJ010000006">
    <property type="protein sequence ID" value="CAI0429447.1"/>
    <property type="molecule type" value="Genomic_DNA"/>
</dbReference>
<accession>A0AAV0L4R2</accession>
<evidence type="ECO:0000313" key="2">
    <source>
        <dbReference type="EMBL" id="CAI0429447.1"/>
    </source>
</evidence>
<evidence type="ECO:0000313" key="3">
    <source>
        <dbReference type="Proteomes" id="UP001154282"/>
    </source>
</evidence>
<comment type="caution">
    <text evidence="2">The sequence shown here is derived from an EMBL/GenBank/DDBJ whole genome shotgun (WGS) entry which is preliminary data.</text>
</comment>
<dbReference type="AlphaFoldDB" id="A0AAV0L4R2"/>
<name>A0AAV0L4R2_9ROSI</name>
<feature type="compositionally biased region" description="Pro residues" evidence="1">
    <location>
        <begin position="1"/>
        <end position="11"/>
    </location>
</feature>
<gene>
    <name evidence="2" type="ORF">LITE_LOCUS22144</name>
</gene>
<organism evidence="2 3">
    <name type="scientific">Linum tenue</name>
    <dbReference type="NCBI Taxonomy" id="586396"/>
    <lineage>
        <taxon>Eukaryota</taxon>
        <taxon>Viridiplantae</taxon>
        <taxon>Streptophyta</taxon>
        <taxon>Embryophyta</taxon>
        <taxon>Tracheophyta</taxon>
        <taxon>Spermatophyta</taxon>
        <taxon>Magnoliopsida</taxon>
        <taxon>eudicotyledons</taxon>
        <taxon>Gunneridae</taxon>
        <taxon>Pentapetalae</taxon>
        <taxon>rosids</taxon>
        <taxon>fabids</taxon>
        <taxon>Malpighiales</taxon>
        <taxon>Linaceae</taxon>
        <taxon>Linum</taxon>
    </lineage>
</organism>
<protein>
    <submittedName>
        <fullName evidence="2">Uncharacterized protein</fullName>
    </submittedName>
</protein>
<reference evidence="2" key="1">
    <citation type="submission" date="2022-08" db="EMBL/GenBank/DDBJ databases">
        <authorList>
            <person name="Gutierrez-Valencia J."/>
        </authorList>
    </citation>
    <scope>NUCLEOTIDE SEQUENCE</scope>
</reference>
<feature type="region of interest" description="Disordered" evidence="1">
    <location>
        <begin position="1"/>
        <end position="21"/>
    </location>
</feature>